<keyword evidence="3" id="KW-0413">Isomerase</keyword>
<name>A0ABT9WYX8_9BACI</name>
<dbReference type="InterPro" id="IPR004547">
    <property type="entry name" value="Glucosamine6P_isomerase"/>
</dbReference>
<dbReference type="InterPro" id="IPR037171">
    <property type="entry name" value="NagB/RpiA_transferase-like"/>
</dbReference>
<dbReference type="SUPFAM" id="SSF100950">
    <property type="entry name" value="NagB/RpiA/CoA transferase-like"/>
    <property type="match status" value="1"/>
</dbReference>
<dbReference type="InterPro" id="IPR018321">
    <property type="entry name" value="Glucosamine6P_isomerase_CS"/>
</dbReference>
<dbReference type="PANTHER" id="PTHR42892">
    <property type="entry name" value="GLUCOSAMINE-6-PHOSPHATE DEAMINASE-LIKE PROTEIN BT_0258-RELATED"/>
    <property type="match status" value="1"/>
</dbReference>
<dbReference type="Proteomes" id="UP001223586">
    <property type="component" value="Unassembled WGS sequence"/>
</dbReference>
<dbReference type="InterPro" id="IPR052960">
    <property type="entry name" value="GlcN6P_deaminase-like"/>
</dbReference>
<sequence length="235" mass="26262">MKMIITETYEEMSTVAAQHILGTMYENRRTNIAITAGTSPIRMYEMLIPQVKGKDYFSDTHFYNFDEIPYKHASCPGITISALNDLFLKPANIPTENIHALDENNYQAFDSMIKQDGGLDLFVMGIGADGHYCGNLPGTTRFQDLTSKVPCDERLKNRIGRLFTDKNEIPDFYVTMGPKSVMQARKLVLIASGKEKAAIIKEAFFGPVTPEIPASILQLHPHLTIIIDKDAASEL</sequence>
<dbReference type="RefSeq" id="WP_307232428.1">
    <property type="nucleotide sequence ID" value="NZ_JAUSTT010000030.1"/>
</dbReference>
<organism evidence="3 4">
    <name type="scientific">Bacillus chungangensis</name>
    <dbReference type="NCBI Taxonomy" id="587633"/>
    <lineage>
        <taxon>Bacteria</taxon>
        <taxon>Bacillati</taxon>
        <taxon>Bacillota</taxon>
        <taxon>Bacilli</taxon>
        <taxon>Bacillales</taxon>
        <taxon>Bacillaceae</taxon>
        <taxon>Bacillus</taxon>
    </lineage>
</organism>
<keyword evidence="4" id="KW-1185">Reference proteome</keyword>
<accession>A0ABT9WYX8</accession>
<comment type="caution">
    <text evidence="3">The sequence shown here is derived from an EMBL/GenBank/DDBJ whole genome shotgun (WGS) entry which is preliminary data.</text>
</comment>
<reference evidence="3 4" key="1">
    <citation type="submission" date="2023-07" db="EMBL/GenBank/DDBJ databases">
        <title>Genomic Encyclopedia of Type Strains, Phase IV (KMG-IV): sequencing the most valuable type-strain genomes for metagenomic binning, comparative biology and taxonomic classification.</title>
        <authorList>
            <person name="Goeker M."/>
        </authorList>
    </citation>
    <scope>NUCLEOTIDE SEQUENCE [LARGE SCALE GENOMIC DNA]</scope>
    <source>
        <strain evidence="3 4">DSM 23837</strain>
    </source>
</reference>
<feature type="domain" description="Glucosamine/galactosamine-6-phosphate isomerase" evidence="2">
    <location>
        <begin position="12"/>
        <end position="218"/>
    </location>
</feature>
<evidence type="ECO:0000256" key="1">
    <source>
        <dbReference type="ARBA" id="ARBA00023277"/>
    </source>
</evidence>
<dbReference type="NCBIfam" id="NF009022">
    <property type="entry name" value="PRK12358.1"/>
    <property type="match status" value="1"/>
</dbReference>
<dbReference type="Pfam" id="PF01182">
    <property type="entry name" value="Glucosamine_iso"/>
    <property type="match status" value="1"/>
</dbReference>
<evidence type="ECO:0000313" key="3">
    <source>
        <dbReference type="EMBL" id="MDQ0177975.1"/>
    </source>
</evidence>
<evidence type="ECO:0000259" key="2">
    <source>
        <dbReference type="Pfam" id="PF01182"/>
    </source>
</evidence>
<evidence type="ECO:0000313" key="4">
    <source>
        <dbReference type="Proteomes" id="UP001223586"/>
    </source>
</evidence>
<keyword evidence="1" id="KW-0119">Carbohydrate metabolism</keyword>
<gene>
    <name evidence="3" type="ORF">J2S08_003869</name>
</gene>
<dbReference type="PROSITE" id="PS01161">
    <property type="entry name" value="GLC_GALNAC_ISOMERASE"/>
    <property type="match status" value="1"/>
</dbReference>
<dbReference type="Gene3D" id="3.40.50.1360">
    <property type="match status" value="1"/>
</dbReference>
<dbReference type="PANTHER" id="PTHR42892:SF1">
    <property type="entry name" value="GLUCOSAMINE-6-PHOSPHATE ISOMERASE"/>
    <property type="match status" value="1"/>
</dbReference>
<dbReference type="CDD" id="cd01399">
    <property type="entry name" value="GlcN6P_deaminase"/>
    <property type="match status" value="1"/>
</dbReference>
<proteinExistence type="predicted"/>
<dbReference type="InterPro" id="IPR006148">
    <property type="entry name" value="Glc/Gal-6P_isomerase"/>
</dbReference>
<dbReference type="EMBL" id="JAUSTT010000030">
    <property type="protein sequence ID" value="MDQ0177975.1"/>
    <property type="molecule type" value="Genomic_DNA"/>
</dbReference>
<protein>
    <submittedName>
        <fullName evidence="3">6-phosphogluconolactonase/glucosamine-6-phosphate isomerase/deaminase</fullName>
    </submittedName>
</protein>
<dbReference type="GO" id="GO:0016853">
    <property type="term" value="F:isomerase activity"/>
    <property type="evidence" value="ECO:0007669"/>
    <property type="project" value="UniProtKB-KW"/>
</dbReference>